<evidence type="ECO:0000256" key="5">
    <source>
        <dbReference type="ARBA" id="ARBA00023124"/>
    </source>
</evidence>
<evidence type="ECO:0000256" key="2">
    <source>
        <dbReference type="ARBA" id="ARBA00022670"/>
    </source>
</evidence>
<comment type="similarity">
    <text evidence="1 8">Belongs to the SOS response-associated peptidase family.</text>
</comment>
<dbReference type="EMBL" id="CP006018">
    <property type="protein sequence ID" value="AIC91592.1"/>
    <property type="molecule type" value="Genomic_DNA"/>
</dbReference>
<evidence type="ECO:0000256" key="1">
    <source>
        <dbReference type="ARBA" id="ARBA00008136"/>
    </source>
</evidence>
<dbReference type="GO" id="GO:0003697">
    <property type="term" value="F:single-stranded DNA binding"/>
    <property type="evidence" value="ECO:0007669"/>
    <property type="project" value="InterPro"/>
</dbReference>
<gene>
    <name evidence="9" type="ORF">BINDI_0307</name>
</gene>
<accession>A0A087VT99</accession>
<dbReference type="Pfam" id="PF02586">
    <property type="entry name" value="SRAP"/>
    <property type="match status" value="1"/>
</dbReference>
<dbReference type="Proteomes" id="UP000028569">
    <property type="component" value="Chromosome"/>
</dbReference>
<dbReference type="RefSeq" id="WP_033491600.1">
    <property type="nucleotide sequence ID" value="NZ_CP006018.1"/>
</dbReference>
<dbReference type="PANTHER" id="PTHR13604">
    <property type="entry name" value="DC12-RELATED"/>
    <property type="match status" value="1"/>
</dbReference>
<keyword evidence="3" id="KW-0227">DNA damage</keyword>
<keyword evidence="4 8" id="KW-0378">Hydrolase</keyword>
<dbReference type="EC" id="3.4.-.-" evidence="8"/>
<name>A0A087VT99_9BIFI</name>
<evidence type="ECO:0000256" key="4">
    <source>
        <dbReference type="ARBA" id="ARBA00022801"/>
    </source>
</evidence>
<evidence type="ECO:0000256" key="7">
    <source>
        <dbReference type="ARBA" id="ARBA00023239"/>
    </source>
</evidence>
<keyword evidence="7" id="KW-0456">Lyase</keyword>
<dbReference type="InterPro" id="IPR003738">
    <property type="entry name" value="SRAP"/>
</dbReference>
<evidence type="ECO:0000313" key="9">
    <source>
        <dbReference type="EMBL" id="AIC91592.1"/>
    </source>
</evidence>
<dbReference type="GO" id="GO:0008233">
    <property type="term" value="F:peptidase activity"/>
    <property type="evidence" value="ECO:0007669"/>
    <property type="project" value="UniProtKB-KW"/>
</dbReference>
<keyword evidence="6" id="KW-0238">DNA-binding</keyword>
<dbReference type="PANTHER" id="PTHR13604:SF0">
    <property type="entry name" value="ABASIC SITE PROCESSING PROTEIN HMCES"/>
    <property type="match status" value="1"/>
</dbReference>
<evidence type="ECO:0000256" key="6">
    <source>
        <dbReference type="ARBA" id="ARBA00023125"/>
    </source>
</evidence>
<evidence type="ECO:0000313" key="10">
    <source>
        <dbReference type="Proteomes" id="UP000028569"/>
    </source>
</evidence>
<dbReference type="GO" id="GO:0016829">
    <property type="term" value="F:lyase activity"/>
    <property type="evidence" value="ECO:0007669"/>
    <property type="project" value="UniProtKB-KW"/>
</dbReference>
<dbReference type="GO" id="GO:0006508">
    <property type="term" value="P:proteolysis"/>
    <property type="evidence" value="ECO:0007669"/>
    <property type="project" value="UniProtKB-KW"/>
</dbReference>
<evidence type="ECO:0000256" key="8">
    <source>
        <dbReference type="RuleBase" id="RU364100"/>
    </source>
</evidence>
<keyword evidence="5" id="KW-0190">Covalent protein-DNA linkage</keyword>
<dbReference type="AlphaFoldDB" id="A0A087VT99"/>
<proteinExistence type="inferred from homology"/>
<keyword evidence="10" id="KW-1185">Reference proteome</keyword>
<dbReference type="GO" id="GO:0106300">
    <property type="term" value="P:protein-DNA covalent cross-linking repair"/>
    <property type="evidence" value="ECO:0007669"/>
    <property type="project" value="InterPro"/>
</dbReference>
<organism evidence="9 10">
    <name type="scientific">Bifidobacterium [indicum] DSM 20214 = LMG 11587</name>
    <dbReference type="NCBI Taxonomy" id="1341694"/>
    <lineage>
        <taxon>Bacteria</taxon>
        <taxon>Bacillati</taxon>
        <taxon>Actinomycetota</taxon>
        <taxon>Actinomycetes</taxon>
        <taxon>Bifidobacteriales</taxon>
        <taxon>Bifidobacteriaceae</taxon>
        <taxon>Bifidobacterium</taxon>
    </lineage>
</organism>
<protein>
    <recommendedName>
        <fullName evidence="8">Abasic site processing protein</fullName>
        <ecNumber evidence="8">3.4.-.-</ecNumber>
    </recommendedName>
</protein>
<reference evidence="9 10" key="1">
    <citation type="journal article" date="2014" name="Appl. Environ. Microbiol.">
        <title>Genomic encyclopedia of type strains of the genus Bifidobacterium.</title>
        <authorList>
            <person name="Milani C."/>
            <person name="Lugli G.A."/>
            <person name="Duranti S."/>
            <person name="Turroni F."/>
            <person name="Bottacini F."/>
            <person name="Mangifesta M."/>
            <person name="Sanchez B."/>
            <person name="Viappiani A."/>
            <person name="Mancabelli L."/>
            <person name="Taminiau B."/>
            <person name="Delcenserie V."/>
            <person name="Barrangou R."/>
            <person name="Margolles A."/>
            <person name="van Sinderen D."/>
            <person name="Ventura M."/>
        </authorList>
    </citation>
    <scope>NUCLEOTIDE SEQUENCE [LARGE SCALE GENOMIC DNA]</scope>
    <source>
        <strain evidence="9 10">LMG 11587</strain>
    </source>
</reference>
<keyword evidence="2 8" id="KW-0645">Protease</keyword>
<dbReference type="SUPFAM" id="SSF143081">
    <property type="entry name" value="BB1717-like"/>
    <property type="match status" value="1"/>
</dbReference>
<evidence type="ECO:0000256" key="3">
    <source>
        <dbReference type="ARBA" id="ARBA00022763"/>
    </source>
</evidence>
<dbReference type="Gene3D" id="3.90.1680.10">
    <property type="entry name" value="SOS response associated peptidase-like"/>
    <property type="match status" value="1"/>
</dbReference>
<dbReference type="KEGG" id="bii:BINDI_0307"/>
<dbReference type="OrthoDB" id="9782620at2"/>
<dbReference type="HOGENOM" id="CLU_035990_6_2_11"/>
<sequence>MCGRFSAAFDYSSLAEQYQAQRAPNLPKSSWNIAPGATIAIIAQDRNGIRHLNPARWGLIPSWSVSDHLDYPTHNARVETALTKRTYADAARCQRAIIPASGYYEWTKDHRPFYFQSPDKSPLAIAGLYSWWREDEHSPWLLTATILTTQAEGEAALVHERMPLLITEANADEWLDPDLDGSDVFPRAMDLGRKSSAGLVQHQVAPLKGDGPQLTDDISLRL</sequence>
<dbReference type="InterPro" id="IPR036590">
    <property type="entry name" value="SRAP-like"/>
</dbReference>